<evidence type="ECO:0000259" key="1">
    <source>
        <dbReference type="PROSITE" id="PS51471"/>
    </source>
</evidence>
<accession>A0A0J8AVR9</accession>
<dbReference type="InterPro" id="IPR005123">
    <property type="entry name" value="Oxoglu/Fe-dep_dioxygenase_dom"/>
</dbReference>
<proteinExistence type="predicted"/>
<dbReference type="GO" id="GO:0032451">
    <property type="term" value="F:demethylase activity"/>
    <property type="evidence" value="ECO:0007669"/>
    <property type="project" value="TreeGrafter"/>
</dbReference>
<evidence type="ECO:0000313" key="2">
    <source>
        <dbReference type="EMBL" id="KMS58310.1"/>
    </source>
</evidence>
<dbReference type="GO" id="GO:0070988">
    <property type="term" value="P:demethylation"/>
    <property type="evidence" value="ECO:0007669"/>
    <property type="project" value="InterPro"/>
</dbReference>
<dbReference type="GO" id="GO:0016491">
    <property type="term" value="F:oxidoreductase activity"/>
    <property type="evidence" value="ECO:0007669"/>
    <property type="project" value="TreeGrafter"/>
</dbReference>
<dbReference type="PANTHER" id="PTHR12463">
    <property type="entry name" value="OXYGENASE-RELATED"/>
    <property type="match status" value="1"/>
</dbReference>
<feature type="domain" description="Fe2OG dioxygenase" evidence="1">
    <location>
        <begin position="93"/>
        <end position="184"/>
    </location>
</feature>
<dbReference type="Proteomes" id="UP000052232">
    <property type="component" value="Unassembled WGS sequence"/>
</dbReference>
<dbReference type="PATRIC" id="fig|1420583.3.peg.1878"/>
<comment type="caution">
    <text evidence="2">The sequence shown here is derived from an EMBL/GenBank/DDBJ whole genome shotgun (WGS) entry which is preliminary data.</text>
</comment>
<dbReference type="Pfam" id="PF13532">
    <property type="entry name" value="2OG-FeII_Oxy_2"/>
    <property type="match status" value="1"/>
</dbReference>
<dbReference type="Gene3D" id="2.60.120.590">
    <property type="entry name" value="Alpha-ketoglutarate-dependent dioxygenase AlkB-like"/>
    <property type="match status" value="1"/>
</dbReference>
<organism evidence="2 3">
    <name type="scientific">Sphingobium cupriresistens LL01</name>
    <dbReference type="NCBI Taxonomy" id="1420583"/>
    <lineage>
        <taxon>Bacteria</taxon>
        <taxon>Pseudomonadati</taxon>
        <taxon>Pseudomonadota</taxon>
        <taxon>Alphaproteobacteria</taxon>
        <taxon>Sphingomonadales</taxon>
        <taxon>Sphingomonadaceae</taxon>
        <taxon>Sphingobium</taxon>
    </lineage>
</organism>
<sequence>MALDLFGRPHLPGLQQADDIITPIEEQALIGMIDASDLSPFKYQQWTGKRLTQSFGWSYDFQTGIFAPTTPIPGWLSSLKRRAAAFAGVPTDDLVQALLIRYEPGAGIGWHRDRPVFEHVVGISLGEPATMRFRKKEGSRFLRTNMPLNPRAIYHLSGEMRYEWEHSISEMEETRWSITFRSLRS</sequence>
<name>A0A0J8AVR9_9SPHN</name>
<dbReference type="STRING" id="1420583.V473_09340"/>
<dbReference type="InterPro" id="IPR037151">
    <property type="entry name" value="AlkB-like_sf"/>
</dbReference>
<evidence type="ECO:0000313" key="3">
    <source>
        <dbReference type="Proteomes" id="UP000052232"/>
    </source>
</evidence>
<dbReference type="PROSITE" id="PS51471">
    <property type="entry name" value="FE2OG_OXY"/>
    <property type="match status" value="1"/>
</dbReference>
<gene>
    <name evidence="2" type="ORF">V473_09340</name>
</gene>
<dbReference type="PANTHER" id="PTHR12463:SF1">
    <property type="entry name" value="2-OXOGLUTARATE AND FE-DEPENDENT OXYGENASE FAMILY PROTEIN"/>
    <property type="match status" value="1"/>
</dbReference>
<keyword evidence="3" id="KW-1185">Reference proteome</keyword>
<dbReference type="AlphaFoldDB" id="A0A0J8AVR9"/>
<reference evidence="2 3" key="1">
    <citation type="journal article" date="2015" name="G3 (Bethesda)">
        <title>Insights into Ongoing Evolution of the Hexachlorocyclohexane Catabolic Pathway from Comparative Genomics of Ten Sphingomonadaceae Strains.</title>
        <authorList>
            <person name="Pearce S.L."/>
            <person name="Oakeshott J.G."/>
            <person name="Pandey G."/>
        </authorList>
    </citation>
    <scope>NUCLEOTIDE SEQUENCE [LARGE SCALE GENOMIC DNA]</scope>
    <source>
        <strain evidence="2 3">LL01</strain>
    </source>
</reference>
<dbReference type="SUPFAM" id="SSF51197">
    <property type="entry name" value="Clavaminate synthase-like"/>
    <property type="match status" value="1"/>
</dbReference>
<dbReference type="InterPro" id="IPR032857">
    <property type="entry name" value="ALKBH4"/>
</dbReference>
<protein>
    <submittedName>
        <fullName evidence="2">2OG-Fe(II) oxygenase</fullName>
    </submittedName>
</protein>
<dbReference type="InterPro" id="IPR027450">
    <property type="entry name" value="AlkB-like"/>
</dbReference>
<dbReference type="EMBL" id="JACT01000001">
    <property type="protein sequence ID" value="KMS58310.1"/>
    <property type="molecule type" value="Genomic_DNA"/>
</dbReference>